<dbReference type="SMART" id="SM00866">
    <property type="entry name" value="UTRA"/>
    <property type="match status" value="1"/>
</dbReference>
<name>A0ABY4E7J5_9NEIS</name>
<dbReference type="PANTHER" id="PTHR44846">
    <property type="entry name" value="MANNOSYL-D-GLYCERATE TRANSPORT/METABOLISM SYSTEM REPRESSOR MNGR-RELATED"/>
    <property type="match status" value="1"/>
</dbReference>
<organism evidence="6 7">
    <name type="scientific">Vitreoscilla massiliensis</name>
    <dbReference type="NCBI Taxonomy" id="1689272"/>
    <lineage>
        <taxon>Bacteria</taxon>
        <taxon>Pseudomonadati</taxon>
        <taxon>Pseudomonadota</taxon>
        <taxon>Betaproteobacteria</taxon>
        <taxon>Neisseriales</taxon>
        <taxon>Neisseriaceae</taxon>
        <taxon>Vitreoscilla</taxon>
    </lineage>
</organism>
<dbReference type="PANTHER" id="PTHR44846:SF16">
    <property type="entry name" value="TRANSCRIPTIONAL REGULATOR PHNF-RELATED"/>
    <property type="match status" value="1"/>
</dbReference>
<dbReference type="PRINTS" id="PR00035">
    <property type="entry name" value="HTHGNTR"/>
</dbReference>
<dbReference type="InterPro" id="IPR036390">
    <property type="entry name" value="WH_DNA-bd_sf"/>
</dbReference>
<dbReference type="PROSITE" id="PS50949">
    <property type="entry name" value="HTH_GNTR"/>
    <property type="match status" value="1"/>
</dbReference>
<gene>
    <name evidence="6" type="primary">hutC</name>
    <name evidence="6" type="ORF">LVJ82_18220</name>
</gene>
<dbReference type="InterPro" id="IPR028978">
    <property type="entry name" value="Chorismate_lyase_/UTRA_dom_sf"/>
</dbReference>
<accession>A0ABY4E7J5</accession>
<dbReference type="InterPro" id="IPR011663">
    <property type="entry name" value="UTRA"/>
</dbReference>
<dbReference type="Pfam" id="PF00392">
    <property type="entry name" value="GntR"/>
    <property type="match status" value="1"/>
</dbReference>
<dbReference type="InterPro" id="IPR036388">
    <property type="entry name" value="WH-like_DNA-bd_sf"/>
</dbReference>
<evidence type="ECO:0000256" key="3">
    <source>
        <dbReference type="ARBA" id="ARBA00023163"/>
    </source>
</evidence>
<dbReference type="SUPFAM" id="SSF64288">
    <property type="entry name" value="Chorismate lyase-like"/>
    <property type="match status" value="1"/>
</dbReference>
<dbReference type="Proteomes" id="UP000832011">
    <property type="component" value="Chromosome"/>
</dbReference>
<evidence type="ECO:0000256" key="1">
    <source>
        <dbReference type="ARBA" id="ARBA00023015"/>
    </source>
</evidence>
<evidence type="ECO:0000313" key="6">
    <source>
        <dbReference type="EMBL" id="UOO89352.1"/>
    </source>
</evidence>
<dbReference type="SUPFAM" id="SSF46785">
    <property type="entry name" value="Winged helix' DNA-binding domain"/>
    <property type="match status" value="1"/>
</dbReference>
<dbReference type="InterPro" id="IPR000524">
    <property type="entry name" value="Tscrpt_reg_HTH_GntR"/>
</dbReference>
<dbReference type="InterPro" id="IPR010248">
    <property type="entry name" value="His_ut_repres"/>
</dbReference>
<dbReference type="RefSeq" id="WP_058357051.1">
    <property type="nucleotide sequence ID" value="NZ_CABKVG010000010.1"/>
</dbReference>
<proteinExistence type="predicted"/>
<dbReference type="InterPro" id="IPR050679">
    <property type="entry name" value="Bact_HTH_transcr_reg"/>
</dbReference>
<keyword evidence="3" id="KW-0804">Transcription</keyword>
<sequence>MSQPRPTMSLNIPQPLYEQVKQHILQQIDSGVWQVNQRLPSEHELVAQFGFSRMTINRALRELTDEGRLVRLQGVGTFVAQPKSQSALFEVHSIADEIRARGHVHSCHILTLERVAADAEVALALNVVPGAQVFHSQMVHDEDGRAVQFEDRWVNPQLAAQYLEQDYQRTTAHDYLSAMAPISEGEHIVEALLPPKHIADALYMPKGEPCLVIQRRTWSQGAVVTFVRLWFPSSRYRLSGRFAPQA</sequence>
<dbReference type="NCBIfam" id="TIGR02018">
    <property type="entry name" value="his_ut_repres"/>
    <property type="match status" value="1"/>
</dbReference>
<protein>
    <recommendedName>
        <fullName evidence="4">Histidine utilization repressor</fullName>
    </recommendedName>
</protein>
<keyword evidence="7" id="KW-1185">Reference proteome</keyword>
<reference evidence="6 7" key="1">
    <citation type="journal article" date="2022" name="Res Sq">
        <title>Evolution of multicellular longitudinally dividing oral cavity symbionts (Neisseriaceae).</title>
        <authorList>
            <person name="Nyongesa S."/>
            <person name="Weber P."/>
            <person name="Bernet E."/>
            <person name="Pullido F."/>
            <person name="Nieckarz M."/>
            <person name="Delaby M."/>
            <person name="Nieves C."/>
            <person name="Viehboeck T."/>
            <person name="Krause N."/>
            <person name="Rivera-Millot A."/>
            <person name="Nakamura A."/>
            <person name="Vischer N."/>
            <person name="VanNieuwenhze M."/>
            <person name="Brun Y."/>
            <person name="Cava F."/>
            <person name="Bulgheresi S."/>
            <person name="Veyrier F."/>
        </authorList>
    </citation>
    <scope>NUCLEOTIDE SEQUENCE [LARGE SCALE GENOMIC DNA]</scope>
    <source>
        <strain evidence="6 7">SN4</strain>
    </source>
</reference>
<dbReference type="CDD" id="cd07377">
    <property type="entry name" value="WHTH_GntR"/>
    <property type="match status" value="1"/>
</dbReference>
<evidence type="ECO:0000256" key="2">
    <source>
        <dbReference type="ARBA" id="ARBA00023125"/>
    </source>
</evidence>
<evidence type="ECO:0000259" key="5">
    <source>
        <dbReference type="PROSITE" id="PS50949"/>
    </source>
</evidence>
<dbReference type="Gene3D" id="1.10.10.10">
    <property type="entry name" value="Winged helix-like DNA-binding domain superfamily/Winged helix DNA-binding domain"/>
    <property type="match status" value="1"/>
</dbReference>
<keyword evidence="2" id="KW-0238">DNA-binding</keyword>
<dbReference type="Gene3D" id="3.40.1410.10">
    <property type="entry name" value="Chorismate lyase-like"/>
    <property type="match status" value="1"/>
</dbReference>
<evidence type="ECO:0000313" key="7">
    <source>
        <dbReference type="Proteomes" id="UP000832011"/>
    </source>
</evidence>
<dbReference type="Pfam" id="PF07702">
    <property type="entry name" value="UTRA"/>
    <property type="match status" value="1"/>
</dbReference>
<feature type="domain" description="HTH gntR-type" evidence="5">
    <location>
        <begin position="14"/>
        <end position="82"/>
    </location>
</feature>
<evidence type="ECO:0000256" key="4">
    <source>
        <dbReference type="NCBIfam" id="TIGR02018"/>
    </source>
</evidence>
<dbReference type="SMART" id="SM00345">
    <property type="entry name" value="HTH_GNTR"/>
    <property type="match status" value="1"/>
</dbReference>
<dbReference type="EMBL" id="CP091511">
    <property type="protein sequence ID" value="UOO89352.1"/>
    <property type="molecule type" value="Genomic_DNA"/>
</dbReference>
<keyword evidence="1" id="KW-0805">Transcription regulation</keyword>